<evidence type="ECO:0000313" key="2">
    <source>
        <dbReference type="Proteomes" id="UP000683360"/>
    </source>
</evidence>
<dbReference type="PANTHER" id="PTHR33050:SF7">
    <property type="entry name" value="RIBONUCLEASE H"/>
    <property type="match status" value="1"/>
</dbReference>
<dbReference type="InterPro" id="IPR052055">
    <property type="entry name" value="Hepadnavirus_pol/RT"/>
</dbReference>
<keyword evidence="2" id="KW-1185">Reference proteome</keyword>
<comment type="caution">
    <text evidence="1">The sequence shown here is derived from an EMBL/GenBank/DDBJ whole genome shotgun (WGS) entry which is preliminary data.</text>
</comment>
<dbReference type="Proteomes" id="UP000683360">
    <property type="component" value="Unassembled WGS sequence"/>
</dbReference>
<dbReference type="OrthoDB" id="6042651at2759"/>
<sequence>MGFDIVNYLDDFAGVESVDRADKAYIELKRLLDSCGLEESSHKAVSPSTRMEFLGIICDTSKLLLQIPDDKLKDIQEILLFWTNKRSAKLRDIQSLVGKLNFMASCVRPGRIFMSRLLNWLRSAYDQTGYIVVPSYVQNDILWWVNFLPHYNGISMMMIEEWSIPDEVFSSDACLSGCGGWFGGKFFHQVFPEFIMESNLHINCLELLSIIVCLKLWAQCFRGKRIRILCDNITSVTVINTGKSRDTFLQCCLRELCYIAAIYEFEIRAVHLAGTDNRLPDYLSDSESDCDEKKKKKNKKTKSGIKAKASDKVKTQLLWPQSALQYEFVNESVSFNDLDPKLFYCSSGPVSSLNGWSNVFPSEISAARWPFRFCDIKQVESCEEVLGQGIWEQILSHTGTRDCRETWNSTQIRQCRNRFKSYGRNCTRSLGRNLVHCLLMKHFDGHFIAQQKVPLKPFEIYTAPCRYVKYKPLVDICLDDPSYDYDDASIYLNIIEEGSKPDLEDSIHETMFNTLSGSRSTSHCYIIRVAPRGIFQVYVGKIDWPVKMHQMMMICGSNVTKELGFNHQSHSSPITAKYSHLGDISVSGDDSPVVSLLLKTIEVLSEYERGSFLPITDDMMEVIETRKRTKKHISSCVFDDLNICNAKFDQCTTSEDRPNG</sequence>
<evidence type="ECO:0000313" key="1">
    <source>
        <dbReference type="EMBL" id="CAG2186259.1"/>
    </source>
</evidence>
<gene>
    <name evidence="1" type="ORF">MEDL_1801</name>
</gene>
<proteinExistence type="predicted"/>
<dbReference type="EMBL" id="CAJPWZ010000126">
    <property type="protein sequence ID" value="CAG2186259.1"/>
    <property type="molecule type" value="Genomic_DNA"/>
</dbReference>
<dbReference type="AlphaFoldDB" id="A0A8S3PRA2"/>
<organism evidence="1 2">
    <name type="scientific">Mytilus edulis</name>
    <name type="common">Blue mussel</name>
    <dbReference type="NCBI Taxonomy" id="6550"/>
    <lineage>
        <taxon>Eukaryota</taxon>
        <taxon>Metazoa</taxon>
        <taxon>Spiralia</taxon>
        <taxon>Lophotrochozoa</taxon>
        <taxon>Mollusca</taxon>
        <taxon>Bivalvia</taxon>
        <taxon>Autobranchia</taxon>
        <taxon>Pteriomorphia</taxon>
        <taxon>Mytilida</taxon>
        <taxon>Mytiloidea</taxon>
        <taxon>Mytilidae</taxon>
        <taxon>Mytilinae</taxon>
        <taxon>Mytilus</taxon>
    </lineage>
</organism>
<accession>A0A8S3PRA2</accession>
<protein>
    <submittedName>
        <fullName evidence="1">Uncharacterized protein</fullName>
    </submittedName>
</protein>
<name>A0A8S3PRA2_MYTED</name>
<dbReference type="SUPFAM" id="SSF56672">
    <property type="entry name" value="DNA/RNA polymerases"/>
    <property type="match status" value="1"/>
</dbReference>
<dbReference type="PANTHER" id="PTHR33050">
    <property type="entry name" value="REVERSE TRANSCRIPTASE DOMAIN-CONTAINING PROTEIN"/>
    <property type="match status" value="1"/>
</dbReference>
<dbReference type="InterPro" id="IPR043502">
    <property type="entry name" value="DNA/RNA_pol_sf"/>
</dbReference>
<dbReference type="CDD" id="cd09275">
    <property type="entry name" value="RNase_HI_RT_DIRS1"/>
    <property type="match status" value="1"/>
</dbReference>
<reference evidence="1" key="1">
    <citation type="submission" date="2021-03" db="EMBL/GenBank/DDBJ databases">
        <authorList>
            <person name="Bekaert M."/>
        </authorList>
    </citation>
    <scope>NUCLEOTIDE SEQUENCE</scope>
</reference>